<reference evidence="10 12" key="2">
    <citation type="journal article" date="2019" name="Genome Biol. Evol.">
        <title>Insights into the evolution of the New World diploid cottons (Gossypium, subgenus Houzingenia) based on genome sequencing.</title>
        <authorList>
            <person name="Grover C.E."/>
            <person name="Arick M.A. 2nd"/>
            <person name="Thrash A."/>
            <person name="Conover J.L."/>
            <person name="Sanders W.S."/>
            <person name="Peterson D.G."/>
            <person name="Frelichowski J.E."/>
            <person name="Scheffler J.A."/>
            <person name="Scheffler B.E."/>
            <person name="Wendel J.F."/>
        </authorList>
    </citation>
    <scope>NUCLEOTIDE SEQUENCE [LARGE SCALE GENOMIC DNA]</scope>
    <source>
        <strain evidence="10">8</strain>
        <tissue evidence="10">Leaf</tissue>
    </source>
</reference>
<comment type="similarity">
    <text evidence="2 8">Belongs to the glycosyltransferase 92 family.</text>
</comment>
<dbReference type="Proteomes" id="UP000593578">
    <property type="component" value="Unassembled WGS sequence"/>
</dbReference>
<dbReference type="PANTHER" id="PTHR21461">
    <property type="entry name" value="GLYCOSYLTRANSFERASE FAMILY 92 PROTEIN"/>
    <property type="match status" value="1"/>
</dbReference>
<evidence type="ECO:0000256" key="3">
    <source>
        <dbReference type="ARBA" id="ARBA00022676"/>
    </source>
</evidence>
<evidence type="ECO:0000313" key="10">
    <source>
        <dbReference type="EMBL" id="MBA0580504.1"/>
    </source>
</evidence>
<dbReference type="GO" id="GO:0016020">
    <property type="term" value="C:membrane"/>
    <property type="evidence" value="ECO:0007669"/>
    <property type="project" value="UniProtKB-SubCell"/>
</dbReference>
<dbReference type="OMA" id="PDLPLWN"/>
<evidence type="ECO:0000256" key="5">
    <source>
        <dbReference type="ARBA" id="ARBA00022692"/>
    </source>
</evidence>
<keyword evidence="6" id="KW-1133">Transmembrane helix</keyword>
<dbReference type="GO" id="GO:0016757">
    <property type="term" value="F:glycosyltransferase activity"/>
    <property type="evidence" value="ECO:0007669"/>
    <property type="project" value="UniProtKB-UniRule"/>
</dbReference>
<evidence type="ECO:0000313" key="9">
    <source>
        <dbReference type="EMBL" id="KJB14237.1"/>
    </source>
</evidence>
<reference evidence="10" key="3">
    <citation type="submission" date="2020-04" db="EMBL/GenBank/DDBJ databases">
        <authorList>
            <person name="Grover C.E."/>
            <person name="Arick M.A. II"/>
            <person name="Thrash A."/>
            <person name="Conover J.L."/>
            <person name="Sanders W.S."/>
            <person name="Peterson D.G."/>
            <person name="Scheffler J.A."/>
            <person name="Scheffler B.E."/>
            <person name="Wendel J.F."/>
        </authorList>
    </citation>
    <scope>NUCLEOTIDE SEQUENCE</scope>
    <source>
        <strain evidence="10">8</strain>
        <tissue evidence="10">Leaf</tissue>
    </source>
</reference>
<keyword evidence="3 8" id="KW-0328">Glycosyltransferase</keyword>
<reference evidence="9 11" key="1">
    <citation type="journal article" date="2012" name="Nature">
        <title>Repeated polyploidization of Gossypium genomes and the evolution of spinnable cotton fibres.</title>
        <authorList>
            <person name="Paterson A.H."/>
            <person name="Wendel J.F."/>
            <person name="Gundlach H."/>
            <person name="Guo H."/>
            <person name="Jenkins J."/>
            <person name="Jin D."/>
            <person name="Llewellyn D."/>
            <person name="Showmaker K.C."/>
            <person name="Shu S."/>
            <person name="Udall J."/>
            <person name="Yoo M.J."/>
            <person name="Byers R."/>
            <person name="Chen W."/>
            <person name="Doron-Faigenboim A."/>
            <person name="Duke M.V."/>
            <person name="Gong L."/>
            <person name="Grimwood J."/>
            <person name="Grover C."/>
            <person name="Grupp K."/>
            <person name="Hu G."/>
            <person name="Lee T.H."/>
            <person name="Li J."/>
            <person name="Lin L."/>
            <person name="Liu T."/>
            <person name="Marler B.S."/>
            <person name="Page J.T."/>
            <person name="Roberts A.W."/>
            <person name="Romanel E."/>
            <person name="Sanders W.S."/>
            <person name="Szadkowski E."/>
            <person name="Tan X."/>
            <person name="Tang H."/>
            <person name="Xu C."/>
            <person name="Wang J."/>
            <person name="Wang Z."/>
            <person name="Zhang D."/>
            <person name="Zhang L."/>
            <person name="Ashrafi H."/>
            <person name="Bedon F."/>
            <person name="Bowers J.E."/>
            <person name="Brubaker C.L."/>
            <person name="Chee P.W."/>
            <person name="Das S."/>
            <person name="Gingle A.R."/>
            <person name="Haigler C.H."/>
            <person name="Harker D."/>
            <person name="Hoffmann L.V."/>
            <person name="Hovav R."/>
            <person name="Jones D.C."/>
            <person name="Lemke C."/>
            <person name="Mansoor S."/>
            <person name="ur Rahman M."/>
            <person name="Rainville L.N."/>
            <person name="Rambani A."/>
            <person name="Reddy U.K."/>
            <person name="Rong J.K."/>
            <person name="Saranga Y."/>
            <person name="Scheffler B.E."/>
            <person name="Scheffler J.A."/>
            <person name="Stelly D.M."/>
            <person name="Triplett B.A."/>
            <person name="Van Deynze A."/>
            <person name="Vaslin M.F."/>
            <person name="Waghmare V.N."/>
            <person name="Walford S.A."/>
            <person name="Wright R.J."/>
            <person name="Zaki E.A."/>
            <person name="Zhang T."/>
            <person name="Dennis E.S."/>
            <person name="Mayer K.F."/>
            <person name="Peterson D.G."/>
            <person name="Rokhsar D.S."/>
            <person name="Wang X."/>
            <person name="Schmutz J."/>
        </authorList>
    </citation>
    <scope>NUCLEOTIDE SEQUENCE [LARGE SCALE GENOMIC DNA]</scope>
</reference>
<accession>A0A0D2M9N3</accession>
<dbReference type="SUPFAM" id="SSF53448">
    <property type="entry name" value="Nucleotide-diphospho-sugar transferases"/>
    <property type="match status" value="1"/>
</dbReference>
<evidence type="ECO:0000256" key="6">
    <source>
        <dbReference type="ARBA" id="ARBA00022989"/>
    </source>
</evidence>
<keyword evidence="5" id="KW-0812">Transmembrane</keyword>
<gene>
    <name evidence="9" type="ORF">B456_002G115500</name>
    <name evidence="10" type="ORF">Gorai_022719</name>
</gene>
<dbReference type="InterPro" id="IPR008166">
    <property type="entry name" value="Glyco_transf_92"/>
</dbReference>
<evidence type="ECO:0000256" key="7">
    <source>
        <dbReference type="ARBA" id="ARBA00023136"/>
    </source>
</evidence>
<dbReference type="EMBL" id="CM001741">
    <property type="protein sequence ID" value="KJB14237.1"/>
    <property type="molecule type" value="Genomic_DNA"/>
</dbReference>
<dbReference type="Gramene" id="KJB14237">
    <property type="protein sequence ID" value="KJB14237"/>
    <property type="gene ID" value="B456_002G115500"/>
</dbReference>
<protein>
    <recommendedName>
        <fullName evidence="8">Glycosyltransferase family 92 protein</fullName>
        <ecNumber evidence="8">2.4.1.-</ecNumber>
    </recommendedName>
</protein>
<dbReference type="Proteomes" id="UP000032304">
    <property type="component" value="Chromosome 2"/>
</dbReference>
<keyword evidence="11" id="KW-1185">Reference proteome</keyword>
<dbReference type="KEGG" id="gra:105783574"/>
<dbReference type="OrthoDB" id="2526284at2759"/>
<evidence type="ECO:0000313" key="11">
    <source>
        <dbReference type="Proteomes" id="UP000032304"/>
    </source>
</evidence>
<dbReference type="Pfam" id="PF01697">
    <property type="entry name" value="Glyco_transf_92"/>
    <property type="match status" value="1"/>
</dbReference>
<dbReference type="PANTHER" id="PTHR21461:SF69">
    <property type="entry name" value="GLYCOSYLTRANSFERASE FAMILY 92 PROTEIN"/>
    <property type="match status" value="1"/>
</dbReference>
<keyword evidence="7" id="KW-0472">Membrane</keyword>
<dbReference type="GO" id="GO:0005737">
    <property type="term" value="C:cytoplasm"/>
    <property type="evidence" value="ECO:0007669"/>
    <property type="project" value="TreeGrafter"/>
</dbReference>
<comment type="subcellular location">
    <subcellularLocation>
        <location evidence="1">Membrane</location>
        <topology evidence="1">Single-pass membrane protein</topology>
    </subcellularLocation>
</comment>
<evidence type="ECO:0000313" key="12">
    <source>
        <dbReference type="Proteomes" id="UP000593578"/>
    </source>
</evidence>
<sequence length="575" mass="66094">MPRKAPTSIFLIFLCLLLIAFYSLLLSRSAISLSPTHLRFRPRNLTTRYDAPDSFNHVIREDINELPHRTRLVTSIQGPVESVSVLLPNWEVLVLVSHDTPLTSNLGVGGFYCFFPRNETSPANFSGVLPFTSATTFKCTLPNRNRRLQPFHQPVLTRFPERETNVISAAPVMPRWDFLAYECFSTETDVVLFVKGVNNRQGINKSPEEFRCVFGNDINNAVKTPVTSSKQEVFRCLHPNLMELSISPSTTAAAKRIKVSIEINREKLVVPSVAYYTPPRRHMPSNPNPTSLLCATTMVYNVAKFLREWVMYYSKIGVDKFILYDNGSDDDLERVIKELNEEGDYNIERIFWVWPKTQEAGFSHSAVYAKDSCTWMMYVDVDEFIFSPSWLKNSSQPSKTMLKSLLSISSNGSIGQVSIKCNDFGPSDQKKHPAMGVIQGYNCRRQAEQRHKSILLLEAVDHSLLNVIHHFDLNNNHYNWKELPLEAAVINHYKYQAWPEFMTKFRRRVSAFVADWRTRVNPMSKDRTPGLGFQPIKPEGWENMFCDVKDDRLKLWTKKWFGSQTPQGLKMAWQL</sequence>
<evidence type="ECO:0000256" key="4">
    <source>
        <dbReference type="ARBA" id="ARBA00022679"/>
    </source>
</evidence>
<name>A0A0D2M9N3_GOSRA</name>
<dbReference type="CDD" id="cd00761">
    <property type="entry name" value="Glyco_tranf_GTA_type"/>
    <property type="match status" value="1"/>
</dbReference>
<dbReference type="AlphaFoldDB" id="A0A0D2M9N3"/>
<organism evidence="9 11">
    <name type="scientific">Gossypium raimondii</name>
    <name type="common">Peruvian cotton</name>
    <name type="synonym">Gossypium klotzschianum subsp. raimondii</name>
    <dbReference type="NCBI Taxonomy" id="29730"/>
    <lineage>
        <taxon>Eukaryota</taxon>
        <taxon>Viridiplantae</taxon>
        <taxon>Streptophyta</taxon>
        <taxon>Embryophyta</taxon>
        <taxon>Tracheophyta</taxon>
        <taxon>Spermatophyta</taxon>
        <taxon>Magnoliopsida</taxon>
        <taxon>eudicotyledons</taxon>
        <taxon>Gunneridae</taxon>
        <taxon>Pentapetalae</taxon>
        <taxon>rosids</taxon>
        <taxon>malvids</taxon>
        <taxon>Malvales</taxon>
        <taxon>Malvaceae</taxon>
        <taxon>Malvoideae</taxon>
        <taxon>Gossypium</taxon>
    </lineage>
</organism>
<dbReference type="InterPro" id="IPR029044">
    <property type="entry name" value="Nucleotide-diphossugar_trans"/>
</dbReference>
<proteinExistence type="inferred from homology"/>
<dbReference type="EC" id="2.4.1.-" evidence="8"/>
<dbReference type="STRING" id="29730.A0A0D2M9N3"/>
<evidence type="ECO:0000256" key="1">
    <source>
        <dbReference type="ARBA" id="ARBA00004167"/>
    </source>
</evidence>
<keyword evidence="4 8" id="KW-0808">Transferase</keyword>
<evidence type="ECO:0000256" key="8">
    <source>
        <dbReference type="RuleBase" id="RU366017"/>
    </source>
</evidence>
<dbReference type="eggNOG" id="ENOG502QTF9">
    <property type="taxonomic scope" value="Eukaryota"/>
</dbReference>
<evidence type="ECO:0000256" key="2">
    <source>
        <dbReference type="ARBA" id="ARBA00007647"/>
    </source>
</evidence>
<dbReference type="EMBL" id="JABEZZ010000002">
    <property type="protein sequence ID" value="MBA0580504.1"/>
    <property type="molecule type" value="Genomic_DNA"/>
</dbReference>